<dbReference type="InterPro" id="IPR007171">
    <property type="entry name" value="DUF371"/>
</dbReference>
<evidence type="ECO:0000313" key="1">
    <source>
        <dbReference type="EMBL" id="PUA33534.1"/>
    </source>
</evidence>
<dbReference type="Proteomes" id="UP000244093">
    <property type="component" value="Unassembled WGS sequence"/>
</dbReference>
<evidence type="ECO:0008006" key="3">
    <source>
        <dbReference type="Google" id="ProtNLM"/>
    </source>
</evidence>
<reference evidence="1 2" key="1">
    <citation type="journal article" date="2018" name="Syst. Appl. Microbiol.">
        <title>A new symbiotic nanoarchaeote (Candidatus Nanoclepta minutus) and its host (Zestosphaera tikiterensis gen. nov., sp. nov.) from a New Zealand hot spring.</title>
        <authorList>
            <person name="St John E."/>
            <person name="Liu Y."/>
            <person name="Podar M."/>
            <person name="Stott M.B."/>
            <person name="Meneghin J."/>
            <person name="Chen Z."/>
            <person name="Lagutin K."/>
            <person name="Mitchell K."/>
            <person name="Reysenbach A.L."/>
        </authorList>
    </citation>
    <scope>NUCLEOTIDE SEQUENCE [LARGE SCALE GENOMIC DNA]</scope>
    <source>
        <strain evidence="1">NZ3</strain>
    </source>
</reference>
<accession>A0A2R7Y7M5</accession>
<name>A0A2R7Y7M5_9CREN</name>
<dbReference type="PANTHER" id="PTHR40696">
    <property type="entry name" value="DUF371 FAMILY PROTEIN"/>
    <property type="match status" value="1"/>
</dbReference>
<protein>
    <recommendedName>
        <fullName evidence="3">DUF371 domain-containing protein</fullName>
    </recommendedName>
</protein>
<organism evidence="1 2">
    <name type="scientific">Zestosphaera tikiterensis</name>
    <dbReference type="NCBI Taxonomy" id="1973259"/>
    <lineage>
        <taxon>Archaea</taxon>
        <taxon>Thermoproteota</taxon>
        <taxon>Thermoprotei</taxon>
        <taxon>Desulfurococcales</taxon>
        <taxon>Desulfurococcaceae</taxon>
        <taxon>Zestosphaera</taxon>
    </lineage>
</organism>
<gene>
    <name evidence="1" type="ORF">B7O98_03705</name>
</gene>
<comment type="caution">
    <text evidence="1">The sequence shown here is derived from an EMBL/GenBank/DDBJ whole genome shotgun (WGS) entry which is preliminary data.</text>
</comment>
<dbReference type="EMBL" id="NBVN01000002">
    <property type="protein sequence ID" value="PUA33534.1"/>
    <property type="molecule type" value="Genomic_DNA"/>
</dbReference>
<proteinExistence type="predicted"/>
<dbReference type="Pfam" id="PF04027">
    <property type="entry name" value="DUF371"/>
    <property type="match status" value="1"/>
</dbReference>
<dbReference type="Gene3D" id="2.60.120.630">
    <property type="entry name" value="mth639 domain like"/>
    <property type="match status" value="1"/>
</dbReference>
<dbReference type="InterPro" id="IPR023131">
    <property type="entry name" value="Mth639-like_dom_sf"/>
</dbReference>
<evidence type="ECO:0000313" key="2">
    <source>
        <dbReference type="Proteomes" id="UP000244093"/>
    </source>
</evidence>
<dbReference type="AlphaFoldDB" id="A0A2R7Y7M5"/>
<sequence length="148" mass="16272">MEGCEVYVDVVKFKGHENIKATHKTTLEITKEDYLTPRGDCIIGVSASKGLSDLRPEVKQALKSSKSRVFLLIVDAEGNYDVVSGVGDPRLELSDPTRIIVRKSNYISPNTLFINADKAAKDLNVNIIRNLRSGNQAIALIVVLTCKN</sequence>
<dbReference type="PANTHER" id="PTHR40696:SF1">
    <property type="entry name" value="DUF371 DOMAIN-CONTAINING PROTEIN"/>
    <property type="match status" value="1"/>
</dbReference>